<evidence type="ECO:0000313" key="2">
    <source>
        <dbReference type="EMBL" id="CAD9283854.1"/>
    </source>
</evidence>
<dbReference type="AlphaFoldDB" id="A0A6U5L7U9"/>
<dbReference type="EMBL" id="HBGK01024529">
    <property type="protein sequence ID" value="CAD9283853.1"/>
    <property type="molecule type" value="Transcribed_RNA"/>
</dbReference>
<reference evidence="2" key="1">
    <citation type="submission" date="2021-01" db="EMBL/GenBank/DDBJ databases">
        <authorList>
            <person name="Corre E."/>
            <person name="Pelletier E."/>
            <person name="Niang G."/>
            <person name="Scheremetjew M."/>
            <person name="Finn R."/>
            <person name="Kale V."/>
            <person name="Holt S."/>
            <person name="Cochrane G."/>
            <person name="Meng A."/>
            <person name="Brown T."/>
            <person name="Cohen L."/>
        </authorList>
    </citation>
    <scope>NUCLEOTIDE SEQUENCE</scope>
    <source>
        <strain evidence="2">CCMP 410</strain>
    </source>
</reference>
<dbReference type="EMBL" id="HBGK01024530">
    <property type="protein sequence ID" value="CAD9283854.1"/>
    <property type="molecule type" value="Transcribed_RNA"/>
</dbReference>
<accession>A0A6U5L7U9</accession>
<sequence length="102" mass="11791">MSSPRKLAETHTLVHRYLRKANFGVDNGLEYTYRKDDADARRQCRSKPEIGKSPSTLDLRHCSGFHSQYDIPIELRRRCLRGDGESDLIESLDMKGVRSLRI</sequence>
<proteinExistence type="predicted"/>
<name>A0A6U5L7U9_9STRA</name>
<gene>
    <name evidence="1" type="ORF">GOCE00092_LOCUS12765</name>
    <name evidence="2" type="ORF">GOCE00092_LOCUS12766</name>
</gene>
<protein>
    <submittedName>
        <fullName evidence="2">Uncharacterized protein</fullName>
    </submittedName>
</protein>
<evidence type="ECO:0000313" key="1">
    <source>
        <dbReference type="EMBL" id="CAD9283853.1"/>
    </source>
</evidence>
<organism evidence="2">
    <name type="scientific">Grammatophora oceanica</name>
    <dbReference type="NCBI Taxonomy" id="210454"/>
    <lineage>
        <taxon>Eukaryota</taxon>
        <taxon>Sar</taxon>
        <taxon>Stramenopiles</taxon>
        <taxon>Ochrophyta</taxon>
        <taxon>Bacillariophyta</taxon>
        <taxon>Fragilariophyceae</taxon>
        <taxon>Fragilariophycidae</taxon>
        <taxon>Rhabdonematales</taxon>
        <taxon>Grammatophoraceae</taxon>
        <taxon>Grammatophora</taxon>
    </lineage>
</organism>